<evidence type="ECO:0000313" key="1">
    <source>
        <dbReference type="EMBL" id="PPQ64931.1"/>
    </source>
</evidence>
<comment type="caution">
    <text evidence="1">The sequence shown here is derived from an EMBL/GenBank/DDBJ whole genome shotgun (WGS) entry which is preliminary data.</text>
</comment>
<accession>A0A409VFB3</accession>
<sequence>MSTQRSSMSSTGSKGSPSGGAIFNLTHSNNSFAAGIGEVIEAFVANASKSNTKPIMVEFGSRIMAVGRSRMAAMTGRNALLYMKSKFGLLNATTPLYLQAAFTGDEERFVEVDLDSWEELVEHMQKLRIIA</sequence>
<keyword evidence="2" id="KW-1185">Reference proteome</keyword>
<protein>
    <submittedName>
        <fullName evidence="1">Uncharacterized protein</fullName>
    </submittedName>
</protein>
<dbReference type="OrthoDB" id="3015492at2759"/>
<evidence type="ECO:0000313" key="2">
    <source>
        <dbReference type="Proteomes" id="UP000284706"/>
    </source>
</evidence>
<organism evidence="1 2">
    <name type="scientific">Gymnopilus dilepis</name>
    <dbReference type="NCBI Taxonomy" id="231916"/>
    <lineage>
        <taxon>Eukaryota</taxon>
        <taxon>Fungi</taxon>
        <taxon>Dikarya</taxon>
        <taxon>Basidiomycota</taxon>
        <taxon>Agaricomycotina</taxon>
        <taxon>Agaricomycetes</taxon>
        <taxon>Agaricomycetidae</taxon>
        <taxon>Agaricales</taxon>
        <taxon>Agaricineae</taxon>
        <taxon>Hymenogastraceae</taxon>
        <taxon>Gymnopilus</taxon>
    </lineage>
</organism>
<dbReference type="AlphaFoldDB" id="A0A409VFB3"/>
<name>A0A409VFB3_9AGAR</name>
<dbReference type="InParanoid" id="A0A409VFB3"/>
<gene>
    <name evidence="1" type="ORF">CVT26_015651</name>
</gene>
<dbReference type="Proteomes" id="UP000284706">
    <property type="component" value="Unassembled WGS sequence"/>
</dbReference>
<proteinExistence type="predicted"/>
<dbReference type="EMBL" id="NHYE01005660">
    <property type="protein sequence ID" value="PPQ64931.1"/>
    <property type="molecule type" value="Genomic_DNA"/>
</dbReference>
<reference evidence="1 2" key="1">
    <citation type="journal article" date="2018" name="Evol. Lett.">
        <title>Horizontal gene cluster transfer increased hallucinogenic mushroom diversity.</title>
        <authorList>
            <person name="Reynolds H.T."/>
            <person name="Vijayakumar V."/>
            <person name="Gluck-Thaler E."/>
            <person name="Korotkin H.B."/>
            <person name="Matheny P.B."/>
            <person name="Slot J.C."/>
        </authorList>
    </citation>
    <scope>NUCLEOTIDE SEQUENCE [LARGE SCALE GENOMIC DNA]</scope>
    <source>
        <strain evidence="1 2">SRW20</strain>
    </source>
</reference>
<dbReference type="STRING" id="231916.A0A409VFB3"/>